<feature type="non-terminal residue" evidence="1">
    <location>
        <position position="1"/>
    </location>
</feature>
<dbReference type="EMBL" id="SNRY01006875">
    <property type="protein sequence ID" value="KAA6311583.1"/>
    <property type="molecule type" value="Genomic_DNA"/>
</dbReference>
<evidence type="ECO:0000313" key="1">
    <source>
        <dbReference type="EMBL" id="KAA6311583.1"/>
    </source>
</evidence>
<dbReference type="AlphaFoldDB" id="A0A5J4PTG2"/>
<reference evidence="1" key="1">
    <citation type="submission" date="2019-03" db="EMBL/GenBank/DDBJ databases">
        <title>Single cell metagenomics reveals metabolic interactions within the superorganism composed of flagellate Streblomastix strix and complex community of Bacteroidetes bacteria on its surface.</title>
        <authorList>
            <person name="Treitli S.C."/>
            <person name="Kolisko M."/>
            <person name="Husnik F."/>
            <person name="Keeling P."/>
            <person name="Hampl V."/>
        </authorList>
    </citation>
    <scope>NUCLEOTIDE SEQUENCE</scope>
    <source>
        <strain evidence="1">STM</strain>
    </source>
</reference>
<comment type="caution">
    <text evidence="1">The sequence shown here is derived from an EMBL/GenBank/DDBJ whole genome shotgun (WGS) entry which is preliminary data.</text>
</comment>
<name>A0A5J4PTG2_9ZZZZ</name>
<protein>
    <submittedName>
        <fullName evidence="1">Uncharacterized protein</fullName>
    </submittedName>
</protein>
<proteinExistence type="predicted"/>
<sequence>NVHYLMAGWYEELFSFGKGKGTIGKVFP</sequence>
<organism evidence="1">
    <name type="scientific">termite gut metagenome</name>
    <dbReference type="NCBI Taxonomy" id="433724"/>
    <lineage>
        <taxon>unclassified sequences</taxon>
        <taxon>metagenomes</taxon>
        <taxon>organismal metagenomes</taxon>
    </lineage>
</organism>
<gene>
    <name evidence="1" type="ORF">EZS27_037316</name>
</gene>
<accession>A0A5J4PTG2</accession>